<dbReference type="EC" id="3.5.1.2" evidence="3"/>
<keyword evidence="4" id="KW-0677">Repeat</keyword>
<feature type="compositionally biased region" description="Low complexity" evidence="9">
    <location>
        <begin position="712"/>
        <end position="743"/>
    </location>
</feature>
<proteinExistence type="inferred from homology"/>
<reference evidence="11 12" key="1">
    <citation type="submission" date="2024-10" db="EMBL/GenBank/DDBJ databases">
        <authorList>
            <person name="Kim D."/>
        </authorList>
    </citation>
    <scope>NUCLEOTIDE SEQUENCE [LARGE SCALE GENOMIC DNA]</scope>
    <source>
        <strain evidence="11">Taebaek</strain>
    </source>
</reference>
<feature type="domain" description="Glutaminase EF-hand" evidence="10">
    <location>
        <begin position="87"/>
        <end position="179"/>
    </location>
</feature>
<dbReference type="PANTHER" id="PTHR12544">
    <property type="entry name" value="GLUTAMINASE"/>
    <property type="match status" value="1"/>
</dbReference>
<dbReference type="Pfam" id="PF17959">
    <property type="entry name" value="EF-hand_14"/>
    <property type="match status" value="1"/>
</dbReference>
<name>A0ABD2IUH6_HETSC</name>
<dbReference type="Gene3D" id="1.25.40.20">
    <property type="entry name" value="Ankyrin repeat-containing domain"/>
    <property type="match status" value="1"/>
</dbReference>
<feature type="region of interest" description="Disordered" evidence="9">
    <location>
        <begin position="712"/>
        <end position="778"/>
    </location>
</feature>
<evidence type="ECO:0000256" key="1">
    <source>
        <dbReference type="ARBA" id="ARBA00011076"/>
    </source>
</evidence>
<evidence type="ECO:0000313" key="11">
    <source>
        <dbReference type="EMBL" id="KAL3081470.1"/>
    </source>
</evidence>
<feature type="repeat" description="ANK" evidence="8">
    <location>
        <begin position="483"/>
        <end position="507"/>
    </location>
</feature>
<dbReference type="InterPro" id="IPR036770">
    <property type="entry name" value="Ankyrin_rpt-contain_sf"/>
</dbReference>
<evidence type="ECO:0000313" key="12">
    <source>
        <dbReference type="Proteomes" id="UP001620645"/>
    </source>
</evidence>
<comment type="catalytic activity">
    <reaction evidence="7">
        <text>L-glutamine + H2O = L-glutamate + NH4(+)</text>
        <dbReference type="Rhea" id="RHEA:15889"/>
        <dbReference type="ChEBI" id="CHEBI:15377"/>
        <dbReference type="ChEBI" id="CHEBI:28938"/>
        <dbReference type="ChEBI" id="CHEBI:29985"/>
        <dbReference type="ChEBI" id="CHEBI:58359"/>
        <dbReference type="EC" id="3.5.1.2"/>
    </reaction>
</comment>
<dbReference type="PROSITE" id="PS50297">
    <property type="entry name" value="ANK_REP_REGION"/>
    <property type="match status" value="1"/>
</dbReference>
<dbReference type="GO" id="GO:0004359">
    <property type="term" value="F:glutaminase activity"/>
    <property type="evidence" value="ECO:0007669"/>
    <property type="project" value="UniProtKB-EC"/>
</dbReference>
<evidence type="ECO:0000256" key="5">
    <source>
        <dbReference type="ARBA" id="ARBA00022801"/>
    </source>
</evidence>
<feature type="region of interest" description="Disordered" evidence="9">
    <location>
        <begin position="864"/>
        <end position="906"/>
    </location>
</feature>
<keyword evidence="12" id="KW-1185">Reference proteome</keyword>
<dbReference type="InterPro" id="IPR012338">
    <property type="entry name" value="Beta-lactam/transpept-like"/>
</dbReference>
<evidence type="ECO:0000256" key="7">
    <source>
        <dbReference type="ARBA" id="ARBA00049534"/>
    </source>
</evidence>
<dbReference type="SMART" id="SM00248">
    <property type="entry name" value="ANK"/>
    <property type="match status" value="2"/>
</dbReference>
<feature type="compositionally biased region" description="Low complexity" evidence="9">
    <location>
        <begin position="838"/>
        <end position="850"/>
    </location>
</feature>
<dbReference type="Proteomes" id="UP001620645">
    <property type="component" value="Unassembled WGS sequence"/>
</dbReference>
<feature type="region of interest" description="Disordered" evidence="9">
    <location>
        <begin position="1"/>
        <end position="39"/>
    </location>
</feature>
<evidence type="ECO:0000259" key="10">
    <source>
        <dbReference type="Pfam" id="PF17959"/>
    </source>
</evidence>
<dbReference type="SUPFAM" id="SSF48403">
    <property type="entry name" value="Ankyrin repeat"/>
    <property type="match status" value="1"/>
</dbReference>
<comment type="caution">
    <text evidence="11">The sequence shown here is derived from an EMBL/GenBank/DDBJ whole genome shotgun (WGS) entry which is preliminary data.</text>
</comment>
<comment type="similarity">
    <text evidence="1">Belongs to the glutaminase family.</text>
</comment>
<dbReference type="Pfam" id="PF12796">
    <property type="entry name" value="Ank_2"/>
    <property type="match status" value="1"/>
</dbReference>
<evidence type="ECO:0000256" key="8">
    <source>
        <dbReference type="PROSITE-ProRule" id="PRU00023"/>
    </source>
</evidence>
<sequence>MVALNGCTSSRSRSSTPQMMTTPAPAHVSSPMNGHSAPQLRRRLSTNTLEQFAPLKDDDRRLSLQSVILKTKDGLDNPFACDEQSPEELIYNLFKIPHKSDASIGKLIMVLKNYGLQENDPRLAPMMRKIREIENEKEERMNEARDPKHWKMSHNDFKRVIGESLSLIVQTLQNDLIVPAWAHFARMSPNYWGVSICTVDGQRISFGDCKVPFCVQSVSKALNYSIAASEMGAEYVHQYVGQEPSGRLFNEICLDPNNKPHNPMVNSGAIIVSSLIRAQLNMADRFEYMINEYKKMAGAATADRNFALAYFMKENGCFPEESKHTSLKETLDFYFQLCSLEGVCPLTGERCIGSRPCRDVLSLMNSCGMYDYSGQFAFHVGLPAKSGVSGVTIVVVPNLMGIALWSPPLDRMGNSCRGVHFCKKLIDRFNFHNYDSLAHNESQKFDPRRRVGEREKTAVVSLLFASKAECICKAVTWRWPDYDKRTALHLAASEGHFDVALFLLETGKVQPDPRDRWNRTPLDDARSEHHTSVALMLERRMQDIAQTSNLPANKPLQSRTVSLHGLQAVSKSRPPVVFGLGSPPAISSGQMSISSPMVPTMPTHHVQSAGQIHQSSSSNSVHSSASSECLLLREKLGGVPPPVRQSPLCHCNFSANAKQQNLQRADSATMFSCLSSAVKQSTCSVQQNDHDCGGGSLRKLSCSTPIVVGHHYGQGQQHQHNYGIQNGNSNNNNNRTEQYNNGNLDKHHHNNNNSFNNNQLTGHDQSHAETQGAQNSVGHDESGIFEYYHDVQAQKLTAEEDADSLEDIRDRGISLRYSEISDSESHGPSSAVEPFWASSQSNKYSQQQNQMHVHGQFVKLQHQHKVEISSESDEEEEEDILTESNDVQKISQMCCPSSVQAQNNPS</sequence>
<dbReference type="SUPFAM" id="SSF56601">
    <property type="entry name" value="beta-lactamase/transpeptidase-like"/>
    <property type="match status" value="1"/>
</dbReference>
<evidence type="ECO:0000256" key="4">
    <source>
        <dbReference type="ARBA" id="ARBA00022737"/>
    </source>
</evidence>
<dbReference type="Pfam" id="PF04960">
    <property type="entry name" value="Glutaminase"/>
    <property type="match status" value="1"/>
</dbReference>
<evidence type="ECO:0000256" key="6">
    <source>
        <dbReference type="ARBA" id="ARBA00023043"/>
    </source>
</evidence>
<keyword evidence="6 8" id="KW-0040">ANK repeat</keyword>
<dbReference type="AlphaFoldDB" id="A0ABD2IUH6"/>
<feature type="region of interest" description="Disordered" evidence="9">
    <location>
        <begin position="819"/>
        <end position="850"/>
    </location>
</feature>
<keyword evidence="5" id="KW-0378">Hydrolase</keyword>
<dbReference type="PANTHER" id="PTHR12544:SF29">
    <property type="entry name" value="GLUTAMINASE"/>
    <property type="match status" value="1"/>
</dbReference>
<evidence type="ECO:0000256" key="2">
    <source>
        <dbReference type="ARBA" id="ARBA00011881"/>
    </source>
</evidence>
<feature type="compositionally biased region" description="Polar residues" evidence="9">
    <location>
        <begin position="882"/>
        <end position="906"/>
    </location>
</feature>
<accession>A0ABD2IUH6</accession>
<evidence type="ECO:0000256" key="3">
    <source>
        <dbReference type="ARBA" id="ARBA00012918"/>
    </source>
</evidence>
<protein>
    <recommendedName>
        <fullName evidence="3">glutaminase</fullName>
        <ecNumber evidence="3">3.5.1.2</ecNumber>
    </recommendedName>
</protein>
<dbReference type="Gene3D" id="1.10.238.210">
    <property type="match status" value="1"/>
</dbReference>
<organism evidence="11 12">
    <name type="scientific">Heterodera schachtii</name>
    <name type="common">Sugarbeet cyst nematode worm</name>
    <name type="synonym">Tylenchus schachtii</name>
    <dbReference type="NCBI Taxonomy" id="97005"/>
    <lineage>
        <taxon>Eukaryota</taxon>
        <taxon>Metazoa</taxon>
        <taxon>Ecdysozoa</taxon>
        <taxon>Nematoda</taxon>
        <taxon>Chromadorea</taxon>
        <taxon>Rhabditida</taxon>
        <taxon>Tylenchina</taxon>
        <taxon>Tylenchomorpha</taxon>
        <taxon>Tylenchoidea</taxon>
        <taxon>Heteroderidae</taxon>
        <taxon>Heteroderinae</taxon>
        <taxon>Heterodera</taxon>
    </lineage>
</organism>
<dbReference type="EMBL" id="JBICCN010000273">
    <property type="protein sequence ID" value="KAL3081470.1"/>
    <property type="molecule type" value="Genomic_DNA"/>
</dbReference>
<comment type="subunit">
    <text evidence="2">Homotetramer.</text>
</comment>
<feature type="compositionally biased region" description="Polar residues" evidence="9">
    <location>
        <begin position="759"/>
        <end position="777"/>
    </location>
</feature>
<dbReference type="PROSITE" id="PS50088">
    <property type="entry name" value="ANK_REPEAT"/>
    <property type="match status" value="1"/>
</dbReference>
<dbReference type="InterPro" id="IPR015868">
    <property type="entry name" value="Glutaminase"/>
</dbReference>
<dbReference type="InterPro" id="IPR041541">
    <property type="entry name" value="Glutaminase_EF-hand"/>
</dbReference>
<feature type="compositionally biased region" description="Acidic residues" evidence="9">
    <location>
        <begin position="870"/>
        <end position="881"/>
    </location>
</feature>
<evidence type="ECO:0000256" key="9">
    <source>
        <dbReference type="SAM" id="MobiDB-lite"/>
    </source>
</evidence>
<dbReference type="InterPro" id="IPR002110">
    <property type="entry name" value="Ankyrin_rpt"/>
</dbReference>
<feature type="compositionally biased region" description="Polar residues" evidence="9">
    <location>
        <begin position="1"/>
        <end position="21"/>
    </location>
</feature>
<gene>
    <name evidence="11" type="ORF">niasHS_011714</name>
</gene>
<dbReference type="Gene3D" id="3.40.710.10">
    <property type="entry name" value="DD-peptidase/beta-lactamase superfamily"/>
    <property type="match status" value="1"/>
</dbReference>